<accession>A0AAN8FYI8</accession>
<feature type="compositionally biased region" description="Polar residues" evidence="1">
    <location>
        <begin position="71"/>
        <end position="101"/>
    </location>
</feature>
<reference evidence="2 3" key="1">
    <citation type="submission" date="2019-10" db="EMBL/GenBank/DDBJ databases">
        <title>Assembly and Annotation for the nematode Trichostrongylus colubriformis.</title>
        <authorList>
            <person name="Martin J."/>
        </authorList>
    </citation>
    <scope>NUCLEOTIDE SEQUENCE [LARGE SCALE GENOMIC DNA]</scope>
    <source>
        <strain evidence="2">G859</strain>
        <tissue evidence="2">Whole worm</tissue>
    </source>
</reference>
<gene>
    <name evidence="2" type="ORF">GCK32_007108</name>
</gene>
<feature type="compositionally biased region" description="Basic and acidic residues" evidence="1">
    <location>
        <begin position="1"/>
        <end position="11"/>
    </location>
</feature>
<dbReference type="AlphaFoldDB" id="A0AAN8FYI8"/>
<keyword evidence="3" id="KW-1185">Reference proteome</keyword>
<feature type="compositionally biased region" description="Basic and acidic residues" evidence="1">
    <location>
        <begin position="17"/>
        <end position="32"/>
    </location>
</feature>
<organism evidence="2 3">
    <name type="scientific">Trichostrongylus colubriformis</name>
    <name type="common">Black scour worm</name>
    <dbReference type="NCBI Taxonomy" id="6319"/>
    <lineage>
        <taxon>Eukaryota</taxon>
        <taxon>Metazoa</taxon>
        <taxon>Ecdysozoa</taxon>
        <taxon>Nematoda</taxon>
        <taxon>Chromadorea</taxon>
        <taxon>Rhabditida</taxon>
        <taxon>Rhabditina</taxon>
        <taxon>Rhabditomorpha</taxon>
        <taxon>Strongyloidea</taxon>
        <taxon>Trichostrongylidae</taxon>
        <taxon>Trichostrongylus</taxon>
    </lineage>
</organism>
<comment type="caution">
    <text evidence="2">The sequence shown here is derived from an EMBL/GenBank/DDBJ whole genome shotgun (WGS) entry which is preliminary data.</text>
</comment>
<protein>
    <submittedName>
        <fullName evidence="2">Uncharacterized protein</fullName>
    </submittedName>
</protein>
<feature type="non-terminal residue" evidence="2">
    <location>
        <position position="1"/>
    </location>
</feature>
<sequence>ELEVEKRRSLDTLDPLKASKSDVAIEKSKAAESRPTQPSPISESPKVVKSENESVRQRVDLTQPEPYDEVSITTTSPHSRGNLTSDSANVKSQRTQVSTQGDVEDETLDITKRREFVDTPFGSAARVDSDDKVESLMTTARRRSETRI</sequence>
<proteinExistence type="predicted"/>
<evidence type="ECO:0000256" key="1">
    <source>
        <dbReference type="SAM" id="MobiDB-lite"/>
    </source>
</evidence>
<feature type="region of interest" description="Disordered" evidence="1">
    <location>
        <begin position="1"/>
        <end position="106"/>
    </location>
</feature>
<evidence type="ECO:0000313" key="3">
    <source>
        <dbReference type="Proteomes" id="UP001331761"/>
    </source>
</evidence>
<evidence type="ECO:0000313" key="2">
    <source>
        <dbReference type="EMBL" id="KAK5985344.1"/>
    </source>
</evidence>
<name>A0AAN8FYI8_TRICO</name>
<dbReference type="Proteomes" id="UP001331761">
    <property type="component" value="Unassembled WGS sequence"/>
</dbReference>
<feature type="compositionally biased region" description="Basic and acidic residues" evidence="1">
    <location>
        <begin position="46"/>
        <end position="59"/>
    </location>
</feature>
<dbReference type="EMBL" id="WIXE01001851">
    <property type="protein sequence ID" value="KAK5985344.1"/>
    <property type="molecule type" value="Genomic_DNA"/>
</dbReference>